<dbReference type="PANTHER" id="PTHR11266:SF85">
    <property type="entry name" value="MPV17-LIKE PROTEIN"/>
    <property type="match status" value="1"/>
</dbReference>
<dbReference type="OrthoDB" id="430207at2759"/>
<evidence type="ECO:0000313" key="7">
    <source>
        <dbReference type="EMBL" id="TRY80000.1"/>
    </source>
</evidence>
<sequence length="223" mass="25859">MSLIKAIVLRQCAYLRGKWPKSVSIAVRHQSSRSFRISRYPILADTVKFGLLFTGAELTQQVLMKKVLDTSFQPRTFQEPIDWSSVAKYSIWGFFIFPHVLRKWYKFLDANFIGTSWNTVIKKTLVDQAVFPVPILSSFYVFLSVLEGKTESFKSVTEECATKLQTTLFARYCFMIPAQLLNFAFVQPNKRVLYVGVITFFWLNILCVLKSLSLDHSLFKKMY</sequence>
<dbReference type="GO" id="GO:0005739">
    <property type="term" value="C:mitochondrion"/>
    <property type="evidence" value="ECO:0007669"/>
    <property type="project" value="TreeGrafter"/>
</dbReference>
<organism evidence="7 8">
    <name type="scientific">Tigriopus californicus</name>
    <name type="common">Marine copepod</name>
    <dbReference type="NCBI Taxonomy" id="6832"/>
    <lineage>
        <taxon>Eukaryota</taxon>
        <taxon>Metazoa</taxon>
        <taxon>Ecdysozoa</taxon>
        <taxon>Arthropoda</taxon>
        <taxon>Crustacea</taxon>
        <taxon>Multicrustacea</taxon>
        <taxon>Hexanauplia</taxon>
        <taxon>Copepoda</taxon>
        <taxon>Harpacticoida</taxon>
        <taxon>Harpacticidae</taxon>
        <taxon>Tigriopus</taxon>
    </lineage>
</organism>
<feature type="transmembrane region" description="Helical" evidence="6">
    <location>
        <begin position="192"/>
        <end position="212"/>
    </location>
</feature>
<comment type="caution">
    <text evidence="7">The sequence shown here is derived from an EMBL/GenBank/DDBJ whole genome shotgun (WGS) entry which is preliminary data.</text>
</comment>
<evidence type="ECO:0000313" key="8">
    <source>
        <dbReference type="Proteomes" id="UP000318571"/>
    </source>
</evidence>
<keyword evidence="5 6" id="KW-0472">Membrane</keyword>
<proteinExistence type="inferred from homology"/>
<accession>A0A553PQP4</accession>
<evidence type="ECO:0000256" key="1">
    <source>
        <dbReference type="ARBA" id="ARBA00004141"/>
    </source>
</evidence>
<evidence type="ECO:0000256" key="4">
    <source>
        <dbReference type="ARBA" id="ARBA00022989"/>
    </source>
</evidence>
<comment type="caution">
    <text evidence="6">Lacks conserved residue(s) required for the propagation of feature annotation.</text>
</comment>
<evidence type="ECO:0000256" key="2">
    <source>
        <dbReference type="ARBA" id="ARBA00006824"/>
    </source>
</evidence>
<keyword evidence="8" id="KW-1185">Reference proteome</keyword>
<evidence type="ECO:0000256" key="3">
    <source>
        <dbReference type="ARBA" id="ARBA00022692"/>
    </source>
</evidence>
<comment type="subcellular location">
    <subcellularLocation>
        <location evidence="1">Membrane</location>
        <topology evidence="1">Multi-pass membrane protein</topology>
    </subcellularLocation>
</comment>
<reference evidence="7 8" key="1">
    <citation type="journal article" date="2018" name="Nat. Ecol. Evol.">
        <title>Genomic signatures of mitonuclear coevolution across populations of Tigriopus californicus.</title>
        <authorList>
            <person name="Barreto F.S."/>
            <person name="Watson E.T."/>
            <person name="Lima T.G."/>
            <person name="Willett C.S."/>
            <person name="Edmands S."/>
            <person name="Li W."/>
            <person name="Burton R.S."/>
        </authorList>
    </citation>
    <scope>NUCLEOTIDE SEQUENCE [LARGE SCALE GENOMIC DNA]</scope>
    <source>
        <strain evidence="7 8">San Diego</strain>
    </source>
</reference>
<dbReference type="STRING" id="6832.A0A553PQP4"/>
<dbReference type="OMA" id="IWINIIC"/>
<dbReference type="PANTHER" id="PTHR11266">
    <property type="entry name" value="PEROXISOMAL MEMBRANE PROTEIN 2, PXMP2 MPV17"/>
    <property type="match status" value="1"/>
</dbReference>
<dbReference type="Proteomes" id="UP000318571">
    <property type="component" value="Chromosome 6"/>
</dbReference>
<dbReference type="EMBL" id="VCGU01000002">
    <property type="protein sequence ID" value="TRY80000.1"/>
    <property type="molecule type" value="Genomic_DNA"/>
</dbReference>
<evidence type="ECO:0008006" key="9">
    <source>
        <dbReference type="Google" id="ProtNLM"/>
    </source>
</evidence>
<name>A0A553PQP4_TIGCA</name>
<protein>
    <recommendedName>
        <fullName evidence="9">Mpv17-like protein</fullName>
    </recommendedName>
</protein>
<gene>
    <name evidence="7" type="ORF">TCAL_07045</name>
</gene>
<dbReference type="AlphaFoldDB" id="A0A553PQP4"/>
<evidence type="ECO:0000256" key="5">
    <source>
        <dbReference type="ARBA" id="ARBA00023136"/>
    </source>
</evidence>
<evidence type="ECO:0000256" key="6">
    <source>
        <dbReference type="RuleBase" id="RU363053"/>
    </source>
</evidence>
<dbReference type="InterPro" id="IPR007248">
    <property type="entry name" value="Mpv17_PMP22"/>
</dbReference>
<dbReference type="GO" id="GO:0016020">
    <property type="term" value="C:membrane"/>
    <property type="evidence" value="ECO:0007669"/>
    <property type="project" value="UniProtKB-SubCell"/>
</dbReference>
<comment type="similarity">
    <text evidence="2 6">Belongs to the peroxisomal membrane protein PXMP2/4 family.</text>
</comment>
<keyword evidence="3 6" id="KW-0812">Transmembrane</keyword>
<dbReference type="Pfam" id="PF04117">
    <property type="entry name" value="Mpv17_PMP22"/>
    <property type="match status" value="1"/>
</dbReference>
<keyword evidence="4 6" id="KW-1133">Transmembrane helix</keyword>